<dbReference type="Pfam" id="PF10099">
    <property type="entry name" value="RskA_C"/>
    <property type="match status" value="1"/>
</dbReference>
<accession>A0ABX7BRS2</accession>
<organism evidence="3 4">
    <name type="scientific">Brevundimonas vitisensis</name>
    <dbReference type="NCBI Taxonomy" id="2800818"/>
    <lineage>
        <taxon>Bacteria</taxon>
        <taxon>Pseudomonadati</taxon>
        <taxon>Pseudomonadota</taxon>
        <taxon>Alphaproteobacteria</taxon>
        <taxon>Caulobacterales</taxon>
        <taxon>Caulobacteraceae</taxon>
        <taxon>Brevundimonas</taxon>
    </lineage>
</organism>
<feature type="region of interest" description="Disordered" evidence="1">
    <location>
        <begin position="220"/>
        <end position="243"/>
    </location>
</feature>
<reference evidence="3 4" key="1">
    <citation type="submission" date="2021-01" db="EMBL/GenBank/DDBJ databases">
        <title>Brevundimonas vitis sp. nov., an bacterium isolated from grape (Vitis vinifera).</title>
        <authorList>
            <person name="Jiang L."/>
            <person name="Lee J."/>
        </authorList>
    </citation>
    <scope>NUCLEOTIDE SEQUENCE [LARGE SCALE GENOMIC DNA]</scope>
    <source>
        <strain evidence="3 4">GRTSA-9</strain>
    </source>
</reference>
<dbReference type="EMBL" id="CP067977">
    <property type="protein sequence ID" value="QQQ19438.1"/>
    <property type="molecule type" value="Genomic_DNA"/>
</dbReference>
<evidence type="ECO:0000259" key="2">
    <source>
        <dbReference type="Pfam" id="PF10099"/>
    </source>
</evidence>
<evidence type="ECO:0000256" key="1">
    <source>
        <dbReference type="SAM" id="MobiDB-lite"/>
    </source>
</evidence>
<feature type="domain" description="Anti-sigma K factor RskA C-terminal" evidence="2">
    <location>
        <begin position="105"/>
        <end position="234"/>
    </location>
</feature>
<sequence length="243" mass="24934">MTHPTQDPEGPETPDQILAGELALRVLSPADEAAARAREASDPAFAAEVMAWNTRLADFVADVAPVAPSSAVWPRLEAATAPAANDNDRLVFWRRWAVGSTGLLAASVAALMLMIARPDPAPVVPTVPEGGVTRVATLTLEGGVAAMTIAYDSVTGELYLAPTDKMAGDTRVPHLWLVKPDGGVQLVGAIDGSAASRHSLSGALSGLAGQATAVAVSMEQPGHTPAAARPDGPVVAQGEMQQL</sequence>
<gene>
    <name evidence="3" type="ORF">JIP62_04900</name>
</gene>
<evidence type="ECO:0000313" key="4">
    <source>
        <dbReference type="Proteomes" id="UP000595448"/>
    </source>
</evidence>
<dbReference type="Proteomes" id="UP000595448">
    <property type="component" value="Chromosome"/>
</dbReference>
<proteinExistence type="predicted"/>
<dbReference type="InterPro" id="IPR018764">
    <property type="entry name" value="RskA_C"/>
</dbReference>
<keyword evidence="4" id="KW-1185">Reference proteome</keyword>
<protein>
    <recommendedName>
        <fullName evidence="2">Anti-sigma K factor RskA C-terminal domain-containing protein</fullName>
    </recommendedName>
</protein>
<evidence type="ECO:0000313" key="3">
    <source>
        <dbReference type="EMBL" id="QQQ19438.1"/>
    </source>
</evidence>
<name>A0ABX7BRS2_9CAUL</name>
<dbReference type="RefSeq" id="WP_201103789.1">
    <property type="nucleotide sequence ID" value="NZ_CP067977.1"/>
</dbReference>